<name>A0ABY6RM08_9MYCO</name>
<evidence type="ECO:0000313" key="2">
    <source>
        <dbReference type="Proteomes" id="UP000271464"/>
    </source>
</evidence>
<proteinExistence type="predicted"/>
<sequence length="37" mass="4445">MGPSEHCDAKTLSLYRYLRRRYPNADVVRSSVRYRDI</sequence>
<dbReference type="EMBL" id="UPHM01000102">
    <property type="protein sequence ID" value="VAZ97408.1"/>
    <property type="molecule type" value="Genomic_DNA"/>
</dbReference>
<gene>
    <name evidence="1" type="ORF">LAUMK4_03837</name>
</gene>
<reference evidence="1 2" key="1">
    <citation type="submission" date="2018-09" db="EMBL/GenBank/DDBJ databases">
        <authorList>
            <person name="Tagini F."/>
        </authorList>
    </citation>
    <scope>NUCLEOTIDE SEQUENCE [LARGE SCALE GENOMIC DNA]</scope>
    <source>
        <strain evidence="1 2">MK4</strain>
    </source>
</reference>
<protein>
    <submittedName>
        <fullName evidence="1">Uncharacterized protein</fullName>
    </submittedName>
</protein>
<evidence type="ECO:0000313" key="1">
    <source>
        <dbReference type="EMBL" id="VAZ97408.1"/>
    </source>
</evidence>
<keyword evidence="2" id="KW-1185">Reference proteome</keyword>
<organism evidence="1 2">
    <name type="scientific">Mycobacterium persicum</name>
    <dbReference type="NCBI Taxonomy" id="1487726"/>
    <lineage>
        <taxon>Bacteria</taxon>
        <taxon>Bacillati</taxon>
        <taxon>Actinomycetota</taxon>
        <taxon>Actinomycetes</taxon>
        <taxon>Mycobacteriales</taxon>
        <taxon>Mycobacteriaceae</taxon>
        <taxon>Mycobacterium</taxon>
    </lineage>
</organism>
<accession>A0ABY6RM08</accession>
<dbReference type="Proteomes" id="UP000271464">
    <property type="component" value="Unassembled WGS sequence"/>
</dbReference>
<comment type="caution">
    <text evidence="1">The sequence shown here is derived from an EMBL/GenBank/DDBJ whole genome shotgun (WGS) entry which is preliminary data.</text>
</comment>